<evidence type="ECO:0000313" key="1">
    <source>
        <dbReference type="EMBL" id="OIW34536.1"/>
    </source>
</evidence>
<dbReference type="Proteomes" id="UP000182658">
    <property type="component" value="Unassembled WGS sequence"/>
</dbReference>
<proteinExistence type="predicted"/>
<dbReference type="EMBL" id="KV875093">
    <property type="protein sequence ID" value="OIW34536.1"/>
    <property type="molecule type" value="Genomic_DNA"/>
</dbReference>
<organism evidence="1 2">
    <name type="scientific">Coniochaeta ligniaria NRRL 30616</name>
    <dbReference type="NCBI Taxonomy" id="1408157"/>
    <lineage>
        <taxon>Eukaryota</taxon>
        <taxon>Fungi</taxon>
        <taxon>Dikarya</taxon>
        <taxon>Ascomycota</taxon>
        <taxon>Pezizomycotina</taxon>
        <taxon>Sordariomycetes</taxon>
        <taxon>Sordariomycetidae</taxon>
        <taxon>Coniochaetales</taxon>
        <taxon>Coniochaetaceae</taxon>
        <taxon>Coniochaeta</taxon>
    </lineage>
</organism>
<dbReference type="AlphaFoldDB" id="A0A1J7JWT1"/>
<evidence type="ECO:0000313" key="2">
    <source>
        <dbReference type="Proteomes" id="UP000182658"/>
    </source>
</evidence>
<accession>A0A1J7JWT1</accession>
<name>A0A1J7JWT1_9PEZI</name>
<protein>
    <submittedName>
        <fullName evidence="1">Uncharacterized protein</fullName>
    </submittedName>
</protein>
<sequence>MNDRRPGHWEGRVSSRRQPLPYTLYMALFYCVSSLTTPSHLQGRAAHTSRGHRKTTQSGVPITLDDLGKQICGVARSTVYTTKVVPGKWASTRRLRLSVHHPQVYPKVKSRRGLALRKVEDPTGSKRVLRLDSMQSQLL</sequence>
<reference evidence="1 2" key="1">
    <citation type="submission" date="2016-10" db="EMBL/GenBank/DDBJ databases">
        <title>Draft genome sequence of Coniochaeta ligniaria NRRL30616, a lignocellulolytic fungus for bioabatement of inhibitors in plant biomass hydrolysates.</title>
        <authorList>
            <consortium name="DOE Joint Genome Institute"/>
            <person name="Jimenez D.J."/>
            <person name="Hector R.E."/>
            <person name="Riley R."/>
            <person name="Sun H."/>
            <person name="Grigoriev I.V."/>
            <person name="Van Elsas J.D."/>
            <person name="Nichols N.N."/>
        </authorList>
    </citation>
    <scope>NUCLEOTIDE SEQUENCE [LARGE SCALE GENOMIC DNA]</scope>
    <source>
        <strain evidence="1 2">NRRL 30616</strain>
    </source>
</reference>
<gene>
    <name evidence="1" type="ORF">CONLIGDRAFT_9858</name>
</gene>
<keyword evidence="2" id="KW-1185">Reference proteome</keyword>
<dbReference type="InParanoid" id="A0A1J7JWT1"/>